<name>A0AAD8HDU3_9APIA</name>
<reference evidence="3" key="1">
    <citation type="submission" date="2023-02" db="EMBL/GenBank/DDBJ databases">
        <title>Genome of toxic invasive species Heracleum sosnowskyi carries increased number of genes despite the absence of recent whole-genome duplications.</title>
        <authorList>
            <person name="Schelkunov M."/>
            <person name="Shtratnikova V."/>
            <person name="Makarenko M."/>
            <person name="Klepikova A."/>
            <person name="Omelchenko D."/>
            <person name="Novikova G."/>
            <person name="Obukhova E."/>
            <person name="Bogdanov V."/>
            <person name="Penin A."/>
            <person name="Logacheva M."/>
        </authorList>
    </citation>
    <scope>NUCLEOTIDE SEQUENCE</scope>
    <source>
        <strain evidence="3">Hsosn_3</strain>
        <tissue evidence="3">Leaf</tissue>
    </source>
</reference>
<proteinExistence type="predicted"/>
<keyword evidence="1" id="KW-0472">Membrane</keyword>
<dbReference type="Pfam" id="PF00240">
    <property type="entry name" value="ubiquitin"/>
    <property type="match status" value="1"/>
</dbReference>
<feature type="transmembrane region" description="Helical" evidence="1">
    <location>
        <begin position="113"/>
        <end position="133"/>
    </location>
</feature>
<keyword evidence="4" id="KW-1185">Reference proteome</keyword>
<dbReference type="AlphaFoldDB" id="A0AAD8HDU3"/>
<gene>
    <name evidence="3" type="ORF">POM88_041238</name>
</gene>
<dbReference type="Proteomes" id="UP001237642">
    <property type="component" value="Unassembled WGS sequence"/>
</dbReference>
<accession>A0AAD8HDU3</accession>
<sequence>MNSTTENQLHQLIISSPELPIRNRTLTLDPNLTFRTLKSLLLPNQTLESSFFFTFNGKPLSDSTTIKSSQIAQFSTLKLNFRLNGGGGDGGSTCAESRDCYLNMYASKKPDKLIFLTILMTPSSLFSRVLHLLSMDINFKVLVNVGFFFVLLTWVLVHFWRGQNLSDGRRVGFQGDSKLSLGHCQVLLLVM</sequence>
<feature type="domain" description="Ubiquitin-like" evidence="2">
    <location>
        <begin position="10"/>
        <end position="86"/>
    </location>
</feature>
<comment type="caution">
    <text evidence="3">The sequence shown here is derived from an EMBL/GenBank/DDBJ whole genome shotgun (WGS) entry which is preliminary data.</text>
</comment>
<dbReference type="InterPro" id="IPR029071">
    <property type="entry name" value="Ubiquitin-like_domsf"/>
</dbReference>
<dbReference type="SUPFAM" id="SSF54236">
    <property type="entry name" value="Ubiquitin-like"/>
    <property type="match status" value="1"/>
</dbReference>
<organism evidence="3 4">
    <name type="scientific">Heracleum sosnowskyi</name>
    <dbReference type="NCBI Taxonomy" id="360622"/>
    <lineage>
        <taxon>Eukaryota</taxon>
        <taxon>Viridiplantae</taxon>
        <taxon>Streptophyta</taxon>
        <taxon>Embryophyta</taxon>
        <taxon>Tracheophyta</taxon>
        <taxon>Spermatophyta</taxon>
        <taxon>Magnoliopsida</taxon>
        <taxon>eudicotyledons</taxon>
        <taxon>Gunneridae</taxon>
        <taxon>Pentapetalae</taxon>
        <taxon>asterids</taxon>
        <taxon>campanulids</taxon>
        <taxon>Apiales</taxon>
        <taxon>Apiaceae</taxon>
        <taxon>Apioideae</taxon>
        <taxon>apioid superclade</taxon>
        <taxon>Tordylieae</taxon>
        <taxon>Tordyliinae</taxon>
        <taxon>Heracleum</taxon>
    </lineage>
</organism>
<evidence type="ECO:0000259" key="2">
    <source>
        <dbReference type="PROSITE" id="PS50053"/>
    </source>
</evidence>
<protein>
    <recommendedName>
        <fullName evidence="2">Ubiquitin-like domain-containing protein</fullName>
    </recommendedName>
</protein>
<feature type="transmembrane region" description="Helical" evidence="1">
    <location>
        <begin position="139"/>
        <end position="160"/>
    </location>
</feature>
<keyword evidence="1" id="KW-1133">Transmembrane helix</keyword>
<dbReference type="InterPro" id="IPR000626">
    <property type="entry name" value="Ubiquitin-like_dom"/>
</dbReference>
<keyword evidence="1" id="KW-0812">Transmembrane</keyword>
<evidence type="ECO:0000256" key="1">
    <source>
        <dbReference type="SAM" id="Phobius"/>
    </source>
</evidence>
<dbReference type="EMBL" id="JAUIZM010000009">
    <property type="protein sequence ID" value="KAK1365677.1"/>
    <property type="molecule type" value="Genomic_DNA"/>
</dbReference>
<evidence type="ECO:0000313" key="3">
    <source>
        <dbReference type="EMBL" id="KAK1365677.1"/>
    </source>
</evidence>
<reference evidence="3" key="2">
    <citation type="submission" date="2023-05" db="EMBL/GenBank/DDBJ databases">
        <authorList>
            <person name="Schelkunov M.I."/>
        </authorList>
    </citation>
    <scope>NUCLEOTIDE SEQUENCE</scope>
    <source>
        <strain evidence="3">Hsosn_3</strain>
        <tissue evidence="3">Leaf</tissue>
    </source>
</reference>
<evidence type="ECO:0000313" key="4">
    <source>
        <dbReference type="Proteomes" id="UP001237642"/>
    </source>
</evidence>
<dbReference type="PROSITE" id="PS50053">
    <property type="entry name" value="UBIQUITIN_2"/>
    <property type="match status" value="1"/>
</dbReference>